<dbReference type="EMBL" id="JAWJWE010000004">
    <property type="protein sequence ID" value="KAK6637108.1"/>
    <property type="molecule type" value="Genomic_DNA"/>
</dbReference>
<proteinExistence type="predicted"/>
<feature type="region of interest" description="Disordered" evidence="1">
    <location>
        <begin position="299"/>
        <end position="326"/>
    </location>
</feature>
<dbReference type="Proteomes" id="UP001372834">
    <property type="component" value="Unassembled WGS sequence"/>
</dbReference>
<feature type="region of interest" description="Disordered" evidence="1">
    <location>
        <begin position="535"/>
        <end position="623"/>
    </location>
</feature>
<dbReference type="AlphaFoldDB" id="A0AAN8S8A3"/>
<sequence>MSYRSSNPRGNHSSEANSSNRHGASVALTDWQQFGPGYQNPWQQQHVSAVPQASINPQQQSNWHNNPSQKSSQMNHKGDATFSWTAPHQTQYMQGQNPQQYHSVYRFDDDPSQYSYRYAVNTANQPPHNTGQQMSFEVSNLGESDPWNWGWDESSNNSAAPSFSNNNNTSSGSGNWNTDDGVKAQSVVSESITTNPGQNYFQESSNLPNLENDPNFFMNDSVRSDSVMQGDTSFNSMIEQQNFREKESKQNFYSTTNNEMLNIKSKSESLNTSQVENVHLANFQGNEFDSNFDIKSEGAQSYHSGSLSNTSEIKRETSSPDAVKTPLTAQALRDFCKEKSDNGFFDMKSKSNSQGLTPQWSIESQMSQETSDDVSPPLEDGSHNDGSMWDTTPEQPCGNEMSQDSNVDASPSLLNQNVESDNSRQVFPLDDIKNFNVNSNTGCVIEEENCNQQSMPRGGLPPSPVMPPRSGDKNSVNPYSRGQNQQYKNSAHSKNYYQKATSDTFHGNECGNLVKEMDACNISRNNLNQQILPTNTLNVDHNSPRPQSSQGPFKSNSRPNIQSGMIEDGENQETLPDNEERPDDENMKPGPERVAVSKGKVKKPSRSHQTHQGGCDNQEIAPCPDRNQYLETGQLADQSDSLYIGSELTCEPLSPAGLSRHVPGEIQPVNTGISQTAVMDASPPPLGMHRMVLGQFNENEISASDATRINRGTPPPDLPRMVPGQLNDEQGQYSTEEPSNILVPGARRNDIPPPGLQRMVPGESSRPETQNVLQMPEQRVVTGVAKEEININPLPTTITSQSPTSGHSESGYFLKFVVLNENKKSLKLFWF</sequence>
<feature type="region of interest" description="Disordered" evidence="1">
    <location>
        <begin position="729"/>
        <end position="753"/>
    </location>
</feature>
<protein>
    <submittedName>
        <fullName evidence="2">Uncharacterized protein</fullName>
    </submittedName>
</protein>
<feature type="compositionally biased region" description="Acidic residues" evidence="1">
    <location>
        <begin position="567"/>
        <end position="583"/>
    </location>
</feature>
<feature type="compositionally biased region" description="Polar residues" evidence="1">
    <location>
        <begin position="535"/>
        <end position="563"/>
    </location>
</feature>
<feature type="region of interest" description="Disordered" evidence="1">
    <location>
        <begin position="1"/>
        <end position="81"/>
    </location>
</feature>
<gene>
    <name evidence="2" type="ORF">RUM43_010782</name>
</gene>
<accession>A0AAN8S8A3</accession>
<feature type="compositionally biased region" description="Low complexity" evidence="1">
    <location>
        <begin position="154"/>
        <end position="178"/>
    </location>
</feature>
<comment type="caution">
    <text evidence="2">The sequence shown here is derived from an EMBL/GenBank/DDBJ whole genome shotgun (WGS) entry which is preliminary data.</text>
</comment>
<name>A0AAN8S8A3_POLSC</name>
<feature type="compositionally biased region" description="Polar residues" evidence="1">
    <location>
        <begin position="299"/>
        <end position="311"/>
    </location>
</feature>
<feature type="region of interest" description="Disordered" evidence="1">
    <location>
        <begin position="150"/>
        <end position="181"/>
    </location>
</feature>
<feature type="compositionally biased region" description="Polar residues" evidence="1">
    <location>
        <begin position="473"/>
        <end position="491"/>
    </location>
</feature>
<feature type="compositionally biased region" description="Polar residues" evidence="1">
    <location>
        <begin position="389"/>
        <end position="414"/>
    </location>
</feature>
<evidence type="ECO:0000313" key="3">
    <source>
        <dbReference type="Proteomes" id="UP001372834"/>
    </source>
</evidence>
<evidence type="ECO:0000313" key="2">
    <source>
        <dbReference type="EMBL" id="KAK6637108.1"/>
    </source>
</evidence>
<feature type="compositionally biased region" description="Polar residues" evidence="1">
    <location>
        <begin position="1"/>
        <end position="22"/>
    </location>
</feature>
<reference evidence="2 3" key="1">
    <citation type="submission" date="2023-10" db="EMBL/GenBank/DDBJ databases">
        <title>Genomes of two closely related lineages of the louse Polyplax serrata with different host specificities.</title>
        <authorList>
            <person name="Martinu J."/>
            <person name="Tarabai H."/>
            <person name="Stefka J."/>
            <person name="Hypsa V."/>
        </authorList>
    </citation>
    <scope>NUCLEOTIDE SEQUENCE [LARGE SCALE GENOMIC DNA]</scope>
    <source>
        <strain evidence="2">HR10_N</strain>
    </source>
</reference>
<feature type="compositionally biased region" description="Polar residues" evidence="1">
    <location>
        <begin position="729"/>
        <end position="738"/>
    </location>
</feature>
<feature type="region of interest" description="Disordered" evidence="1">
    <location>
        <begin position="449"/>
        <end position="491"/>
    </location>
</feature>
<feature type="compositionally biased region" description="Polar residues" evidence="1">
    <location>
        <begin position="40"/>
        <end position="75"/>
    </location>
</feature>
<feature type="region of interest" description="Disordered" evidence="1">
    <location>
        <begin position="363"/>
        <end position="414"/>
    </location>
</feature>
<feature type="compositionally biased region" description="Basic residues" evidence="1">
    <location>
        <begin position="599"/>
        <end position="609"/>
    </location>
</feature>
<evidence type="ECO:0000256" key="1">
    <source>
        <dbReference type="SAM" id="MobiDB-lite"/>
    </source>
</evidence>
<organism evidence="2 3">
    <name type="scientific">Polyplax serrata</name>
    <name type="common">Common mouse louse</name>
    <dbReference type="NCBI Taxonomy" id="468196"/>
    <lineage>
        <taxon>Eukaryota</taxon>
        <taxon>Metazoa</taxon>
        <taxon>Ecdysozoa</taxon>
        <taxon>Arthropoda</taxon>
        <taxon>Hexapoda</taxon>
        <taxon>Insecta</taxon>
        <taxon>Pterygota</taxon>
        <taxon>Neoptera</taxon>
        <taxon>Paraneoptera</taxon>
        <taxon>Psocodea</taxon>
        <taxon>Troctomorpha</taxon>
        <taxon>Phthiraptera</taxon>
        <taxon>Anoplura</taxon>
        <taxon>Polyplacidae</taxon>
        <taxon>Polyplax</taxon>
    </lineage>
</organism>